<evidence type="ECO:0000313" key="1">
    <source>
        <dbReference type="EMBL" id="KAK9236958.1"/>
    </source>
</evidence>
<gene>
    <name evidence="1" type="ORF">V1525DRAFT_378345</name>
</gene>
<dbReference type="Proteomes" id="UP001433508">
    <property type="component" value="Unassembled WGS sequence"/>
</dbReference>
<evidence type="ECO:0000313" key="2">
    <source>
        <dbReference type="Proteomes" id="UP001433508"/>
    </source>
</evidence>
<keyword evidence="1" id="KW-0687">Ribonucleoprotein</keyword>
<keyword evidence="2" id="KW-1185">Reference proteome</keyword>
<proteinExistence type="predicted"/>
<dbReference type="EMBL" id="MU971377">
    <property type="protein sequence ID" value="KAK9236958.1"/>
    <property type="molecule type" value="Genomic_DNA"/>
</dbReference>
<name>A0ACC3SZA7_LIPKO</name>
<organism evidence="1 2">
    <name type="scientific">Lipomyces kononenkoae</name>
    <name type="common">Yeast</name>
    <dbReference type="NCBI Taxonomy" id="34357"/>
    <lineage>
        <taxon>Eukaryota</taxon>
        <taxon>Fungi</taxon>
        <taxon>Dikarya</taxon>
        <taxon>Ascomycota</taxon>
        <taxon>Saccharomycotina</taxon>
        <taxon>Lipomycetes</taxon>
        <taxon>Lipomycetales</taxon>
        <taxon>Lipomycetaceae</taxon>
        <taxon>Lipomyces</taxon>
    </lineage>
</organism>
<sequence>MLLLRLSRTSVGMSRASSIQCVSRVIVPSVTRNFSSSEWSWRPGSNSAQSVDDIVVPYATIPKRDLRTPKERRKIKNIPREPVLPSEPNDGSTPLNFEYPPSGPDTMHGFYFVERTSAGNLPVYRELKNGGNLVVTIVKGITGDAHALKKDIQAALGLTSERIAVNPVTRHIAIKGDYFVRTRDLLNTVF</sequence>
<keyword evidence="1" id="KW-0689">Ribosomal protein</keyword>
<comment type="caution">
    <text evidence="1">The sequence shown here is derived from an EMBL/GenBank/DDBJ whole genome shotgun (WGS) entry which is preliminary data.</text>
</comment>
<reference evidence="2" key="1">
    <citation type="journal article" date="2024" name="Front. Bioeng. Biotechnol.">
        <title>Genome-scale model development and genomic sequencing of the oleaginous clade Lipomyces.</title>
        <authorList>
            <person name="Czajka J.J."/>
            <person name="Han Y."/>
            <person name="Kim J."/>
            <person name="Mondo S.J."/>
            <person name="Hofstad B.A."/>
            <person name="Robles A."/>
            <person name="Haridas S."/>
            <person name="Riley R."/>
            <person name="LaButti K."/>
            <person name="Pangilinan J."/>
            <person name="Andreopoulos W."/>
            <person name="Lipzen A."/>
            <person name="Yan J."/>
            <person name="Wang M."/>
            <person name="Ng V."/>
            <person name="Grigoriev I.V."/>
            <person name="Spatafora J.W."/>
            <person name="Magnuson J.K."/>
            <person name="Baker S.E."/>
            <person name="Pomraning K.R."/>
        </authorList>
    </citation>
    <scope>NUCLEOTIDE SEQUENCE [LARGE SCALE GENOMIC DNA]</scope>
    <source>
        <strain evidence="2">CBS 7786</strain>
    </source>
</reference>
<accession>A0ACC3SZA7</accession>
<protein>
    <submittedName>
        <fullName evidence="1">Mitochondrial large subunit ribosomal protein-domain-containing protein</fullName>
    </submittedName>
</protein>